<accession>A0A059F090</accession>
<gene>
    <name evidence="2" type="ORF">H312_02182</name>
</gene>
<keyword evidence="3" id="KW-1185">Reference proteome</keyword>
<feature type="transmembrane region" description="Helical" evidence="1">
    <location>
        <begin position="6"/>
        <end position="23"/>
    </location>
</feature>
<evidence type="ECO:0000313" key="3">
    <source>
        <dbReference type="Proteomes" id="UP000030655"/>
    </source>
</evidence>
<keyword evidence="1" id="KW-1133">Transmembrane helix</keyword>
<reference evidence="3" key="1">
    <citation type="submission" date="2013-02" db="EMBL/GenBank/DDBJ databases">
        <authorList>
            <consortium name="The Broad Institute Genome Sequencing Platform"/>
            <person name="Cuomo C."/>
            <person name="Becnel J."/>
            <person name="Sanscrainte N."/>
            <person name="Walker B."/>
            <person name="Young S.K."/>
            <person name="Zeng Q."/>
            <person name="Gargeya S."/>
            <person name="Fitzgerald M."/>
            <person name="Haas B."/>
            <person name="Abouelleil A."/>
            <person name="Alvarado L."/>
            <person name="Arachchi H.M."/>
            <person name="Berlin A.M."/>
            <person name="Chapman S.B."/>
            <person name="Dewar J."/>
            <person name="Goldberg J."/>
            <person name="Griggs A."/>
            <person name="Gujja S."/>
            <person name="Hansen M."/>
            <person name="Howarth C."/>
            <person name="Imamovic A."/>
            <person name="Larimer J."/>
            <person name="McCowan C."/>
            <person name="Murphy C."/>
            <person name="Neiman D."/>
            <person name="Pearson M."/>
            <person name="Priest M."/>
            <person name="Roberts A."/>
            <person name="Saif S."/>
            <person name="Shea T."/>
            <person name="Sisk P."/>
            <person name="Sykes S."/>
            <person name="Wortman J."/>
            <person name="Nusbaum C."/>
            <person name="Birren B."/>
        </authorList>
    </citation>
    <scope>NUCLEOTIDE SEQUENCE [LARGE SCALE GENOMIC DNA]</scope>
    <source>
        <strain evidence="3">PRA339</strain>
    </source>
</reference>
<sequence>MRILFYFMLIIIFYIIVPIINILEKKYYDYKKKKIIQKYLKFTLFYFQDIIVNYLHDKNNTSLNDLLLDYYNDIDNLKKIKEYLIDTSKSYELNGPEFIIHNLIFQLIKDKKYYKEINDIPPIIRNNFIIFKLNKEYTYTKQIITPISNFNKDLKEHLLDIESELNDKSYYINEIIYPPTLLLFYSDGARGRKLQHNINDILYLDNKQYKVTKIIFKSKDGNYNYIEDMNINKNDFKRKLLRLSLVILEAIK</sequence>
<keyword evidence="1" id="KW-0812">Transmembrane</keyword>
<dbReference type="OrthoDB" id="10479152at2759"/>
<dbReference type="EMBL" id="KK365182">
    <property type="protein sequence ID" value="KCZ80414.1"/>
    <property type="molecule type" value="Genomic_DNA"/>
</dbReference>
<reference evidence="2 3" key="2">
    <citation type="submission" date="2014-03" db="EMBL/GenBank/DDBJ databases">
        <title>The Genome Sequence of Anncaliia algerae insect isolate PRA339.</title>
        <authorList>
            <consortium name="The Broad Institute Genome Sequencing Platform"/>
            <consortium name="The Broad Institute Genome Sequencing Center for Infectious Disease"/>
            <person name="Cuomo C."/>
            <person name="Becnel J."/>
            <person name="Sanscrainte N."/>
            <person name="Walker B."/>
            <person name="Young S.K."/>
            <person name="Zeng Q."/>
            <person name="Gargeya S."/>
            <person name="Fitzgerald M."/>
            <person name="Haas B."/>
            <person name="Abouelleil A."/>
            <person name="Alvarado L."/>
            <person name="Arachchi H.M."/>
            <person name="Berlin A.M."/>
            <person name="Chapman S.B."/>
            <person name="Dewar J."/>
            <person name="Goldberg J."/>
            <person name="Griggs A."/>
            <person name="Gujja S."/>
            <person name="Hansen M."/>
            <person name="Howarth C."/>
            <person name="Imamovic A."/>
            <person name="Larimer J."/>
            <person name="McCowan C."/>
            <person name="Murphy C."/>
            <person name="Neiman D."/>
            <person name="Pearson M."/>
            <person name="Priest M."/>
            <person name="Roberts A."/>
            <person name="Saif S."/>
            <person name="Shea T."/>
            <person name="Sisk P."/>
            <person name="Sykes S."/>
            <person name="Wortman J."/>
            <person name="Nusbaum C."/>
            <person name="Birren B."/>
        </authorList>
    </citation>
    <scope>NUCLEOTIDE SEQUENCE [LARGE SCALE GENOMIC DNA]</scope>
    <source>
        <strain evidence="2 3">PRA339</strain>
    </source>
</reference>
<dbReference type="HOGENOM" id="CLU_1102544_0_0_1"/>
<organism evidence="2 3">
    <name type="scientific">Anncaliia algerae PRA339</name>
    <dbReference type="NCBI Taxonomy" id="1288291"/>
    <lineage>
        <taxon>Eukaryota</taxon>
        <taxon>Fungi</taxon>
        <taxon>Fungi incertae sedis</taxon>
        <taxon>Microsporidia</taxon>
        <taxon>Tubulinosematoidea</taxon>
        <taxon>Tubulinosematidae</taxon>
        <taxon>Anncaliia</taxon>
    </lineage>
</organism>
<dbReference type="AlphaFoldDB" id="A0A059F090"/>
<dbReference type="Proteomes" id="UP000030655">
    <property type="component" value="Unassembled WGS sequence"/>
</dbReference>
<name>A0A059F090_9MICR</name>
<keyword evidence="1" id="KW-0472">Membrane</keyword>
<evidence type="ECO:0000256" key="1">
    <source>
        <dbReference type="SAM" id="Phobius"/>
    </source>
</evidence>
<evidence type="ECO:0000313" key="2">
    <source>
        <dbReference type="EMBL" id="KCZ80414.1"/>
    </source>
</evidence>
<protein>
    <submittedName>
        <fullName evidence="2">Uncharacterized protein</fullName>
    </submittedName>
</protein>
<dbReference type="VEuPathDB" id="MicrosporidiaDB:H312_02182"/>
<proteinExistence type="predicted"/>